<proteinExistence type="predicted"/>
<dbReference type="Pfam" id="PF18882">
    <property type="entry name" value="DUF5647"/>
    <property type="match status" value="1"/>
</dbReference>
<gene>
    <name evidence="1" type="ORF">A3C96_03040</name>
</gene>
<dbReference type="EMBL" id="MGEA01000005">
    <property type="protein sequence ID" value="OGL74962.1"/>
    <property type="molecule type" value="Genomic_DNA"/>
</dbReference>
<comment type="caution">
    <text evidence="1">The sequence shown here is derived from an EMBL/GenBank/DDBJ whole genome shotgun (WGS) entry which is preliminary data.</text>
</comment>
<dbReference type="AlphaFoldDB" id="A0A1F7U9K6"/>
<reference evidence="1 2" key="1">
    <citation type="journal article" date="2016" name="Nat. Commun.">
        <title>Thousands of microbial genomes shed light on interconnected biogeochemical processes in an aquifer system.</title>
        <authorList>
            <person name="Anantharaman K."/>
            <person name="Brown C.T."/>
            <person name="Hug L.A."/>
            <person name="Sharon I."/>
            <person name="Castelle C.J."/>
            <person name="Probst A.J."/>
            <person name="Thomas B.C."/>
            <person name="Singh A."/>
            <person name="Wilkins M.J."/>
            <person name="Karaoz U."/>
            <person name="Brodie E.L."/>
            <person name="Williams K.H."/>
            <person name="Hubbard S.S."/>
            <person name="Banfield J.F."/>
        </authorList>
    </citation>
    <scope>NUCLEOTIDE SEQUENCE [LARGE SCALE GENOMIC DNA]</scope>
</reference>
<dbReference type="InterPro" id="IPR043707">
    <property type="entry name" value="DUF5647"/>
</dbReference>
<organism evidence="1 2">
    <name type="scientific">Candidatus Uhrbacteria bacterium RIFCSPHIGHO2_02_FULL_60_10</name>
    <dbReference type="NCBI Taxonomy" id="1802392"/>
    <lineage>
        <taxon>Bacteria</taxon>
        <taxon>Candidatus Uhriibacteriota</taxon>
    </lineage>
</organism>
<sequence>MSKAEIARNNFMLASKFTNFVVKNPKVVDGLPADAQVVFISGSAFLKKYNLELGKSICKTGARVFKAIEKKNNWTLVELGC</sequence>
<accession>A0A1F7U9K6</accession>
<protein>
    <submittedName>
        <fullName evidence="1">Uncharacterized protein</fullName>
    </submittedName>
</protein>
<evidence type="ECO:0000313" key="1">
    <source>
        <dbReference type="EMBL" id="OGL74962.1"/>
    </source>
</evidence>
<evidence type="ECO:0000313" key="2">
    <source>
        <dbReference type="Proteomes" id="UP000177088"/>
    </source>
</evidence>
<name>A0A1F7U9K6_9BACT</name>
<dbReference type="Proteomes" id="UP000177088">
    <property type="component" value="Unassembled WGS sequence"/>
</dbReference>